<organism evidence="3 4">
    <name type="scientific">Kriegella aquimaris</name>
    <dbReference type="NCBI Taxonomy" id="192904"/>
    <lineage>
        <taxon>Bacteria</taxon>
        <taxon>Pseudomonadati</taxon>
        <taxon>Bacteroidota</taxon>
        <taxon>Flavobacteriia</taxon>
        <taxon>Flavobacteriales</taxon>
        <taxon>Flavobacteriaceae</taxon>
        <taxon>Kriegella</taxon>
    </lineage>
</organism>
<reference evidence="3 4" key="1">
    <citation type="submission" date="2016-10" db="EMBL/GenBank/DDBJ databases">
        <authorList>
            <person name="de Groot N.N."/>
        </authorList>
    </citation>
    <scope>NUCLEOTIDE SEQUENCE [LARGE SCALE GENOMIC DNA]</scope>
    <source>
        <strain evidence="3 4">DSM 19886</strain>
    </source>
</reference>
<feature type="domain" description="Glycosyltransferase subfamily 4-like N-terminal" evidence="2">
    <location>
        <begin position="20"/>
        <end position="183"/>
    </location>
</feature>
<gene>
    <name evidence="3" type="ORF">SAMN04488514_101661</name>
</gene>
<evidence type="ECO:0000259" key="1">
    <source>
        <dbReference type="Pfam" id="PF00534"/>
    </source>
</evidence>
<keyword evidence="4" id="KW-1185">Reference proteome</keyword>
<dbReference type="CDD" id="cd03820">
    <property type="entry name" value="GT4_AmsD-like"/>
    <property type="match status" value="1"/>
</dbReference>
<dbReference type="Pfam" id="PF00534">
    <property type="entry name" value="Glycos_transf_1"/>
    <property type="match status" value="1"/>
</dbReference>
<proteinExistence type="predicted"/>
<dbReference type="InterPro" id="IPR001296">
    <property type="entry name" value="Glyco_trans_1"/>
</dbReference>
<evidence type="ECO:0000259" key="2">
    <source>
        <dbReference type="Pfam" id="PF13439"/>
    </source>
</evidence>
<accession>A0A1G9JQK7</accession>
<protein>
    <submittedName>
        <fullName evidence="3">GalNAc-alpha-(1-&gt;4)-GalNAc-alpha-(1-&gt;3)-diNAcBac-PP-undecaprenol alpha-1,4-N-acetyl-D-galactosaminyltransferase</fullName>
    </submittedName>
</protein>
<name>A0A1G9JQK7_9FLAO</name>
<dbReference type="Pfam" id="PF13439">
    <property type="entry name" value="Glyco_transf_4"/>
    <property type="match status" value="1"/>
</dbReference>
<feature type="domain" description="Glycosyl transferase family 1" evidence="1">
    <location>
        <begin position="184"/>
        <end position="344"/>
    </location>
</feature>
<dbReference type="EMBL" id="FNGV01000001">
    <property type="protein sequence ID" value="SDL39612.1"/>
    <property type="molecule type" value="Genomic_DNA"/>
</dbReference>
<sequence length="366" mass="41542">MSHLNKKKTIAFVTHSLAAGGAERVITTLANELSTSYSVVIITLIALPPFYPLKKNIQLVHCKEEIPPSKNSYQAIRTNYELIKRIVHLLRTHKVDLCIGFLTTSNILSIIASKYLRIPVIVSERNNPYLEDGLVPKFWKIIRGRVYPFTDFLVVQTETIKNYYRGKLKENKLVIIPNPINPDFKRSTQTKRKNIILNVGRLADQKRQDLLIRAFANIRPSGWELHIIGEGENRPQLESLIKQLKLDQKVQLIGQTKNVQEHYETGKIFAFTSKYEGFPNALLEAMYFGMACVSTDCPSGPSSLIEDGTNGFLIPVDDQKALEERLSALIDNRKEIENIGKAAEISTTRFAVGKIISEWEALFNFK</sequence>
<dbReference type="STRING" id="192904.SAMN04488514_101661"/>
<dbReference type="AlphaFoldDB" id="A0A1G9JQK7"/>
<dbReference type="SUPFAM" id="SSF53756">
    <property type="entry name" value="UDP-Glycosyltransferase/glycogen phosphorylase"/>
    <property type="match status" value="1"/>
</dbReference>
<evidence type="ECO:0000313" key="4">
    <source>
        <dbReference type="Proteomes" id="UP000199440"/>
    </source>
</evidence>
<dbReference type="PANTHER" id="PTHR12526">
    <property type="entry name" value="GLYCOSYLTRANSFERASE"/>
    <property type="match status" value="1"/>
</dbReference>
<dbReference type="GO" id="GO:0016757">
    <property type="term" value="F:glycosyltransferase activity"/>
    <property type="evidence" value="ECO:0007669"/>
    <property type="project" value="InterPro"/>
</dbReference>
<dbReference type="PANTHER" id="PTHR12526:SF630">
    <property type="entry name" value="GLYCOSYLTRANSFERASE"/>
    <property type="match status" value="1"/>
</dbReference>
<keyword evidence="3" id="KW-0808">Transferase</keyword>
<dbReference type="OrthoDB" id="798298at2"/>
<dbReference type="InterPro" id="IPR028098">
    <property type="entry name" value="Glyco_trans_4-like_N"/>
</dbReference>
<dbReference type="Gene3D" id="3.40.50.2000">
    <property type="entry name" value="Glycogen Phosphorylase B"/>
    <property type="match status" value="2"/>
</dbReference>
<evidence type="ECO:0000313" key="3">
    <source>
        <dbReference type="EMBL" id="SDL39612.1"/>
    </source>
</evidence>
<dbReference type="Proteomes" id="UP000199440">
    <property type="component" value="Unassembled WGS sequence"/>
</dbReference>